<accession>A0ABW9CZ77</accession>
<comment type="caution">
    <text evidence="5">The sequence shown here is derived from an EMBL/GenBank/DDBJ whole genome shotgun (WGS) entry which is preliminary data.</text>
</comment>
<keyword evidence="6" id="KW-1185">Reference proteome</keyword>
<dbReference type="Gene3D" id="1.10.10.60">
    <property type="entry name" value="Homeodomain-like"/>
    <property type="match status" value="2"/>
</dbReference>
<dbReference type="SUPFAM" id="SSF52317">
    <property type="entry name" value="Class I glutamine amidotransferase-like"/>
    <property type="match status" value="1"/>
</dbReference>
<evidence type="ECO:0000256" key="3">
    <source>
        <dbReference type="ARBA" id="ARBA00023163"/>
    </source>
</evidence>
<sequence length="319" mass="34739">MKLLNTHTVKHIGIALFNGFALPEAVSIVEAFQSANTLAESVRHGATRYDVRLLSTAGGRIASSSFVFVWTDRLEANRPADSFNALFIAGGAGVHKAARDERLLTWLRRAYCRSELVLPIAEGQFLLEAAGFSHRSRSGRAGEPMPYAACRGNVDPKLPLTVSSPLQTALSVIENDLGAEIARKTAECVAPFVSTRFIATLQRTASQAVSDKIRSSARWLEANSGQPVAIDEAAQVAAMSERNFLRRFKAEMGVTPSDYLAHVRLDMSCRLLVETTLPVDKIARRCGIGSGPRLAKLFRKRLGTTPTEYRTSKRPVGVA</sequence>
<dbReference type="InterPro" id="IPR009057">
    <property type="entry name" value="Homeodomain-like_sf"/>
</dbReference>
<keyword evidence="1" id="KW-0805">Transcription regulation</keyword>
<dbReference type="InterPro" id="IPR018062">
    <property type="entry name" value="HTH_AraC-typ_CS"/>
</dbReference>
<dbReference type="PROSITE" id="PS01124">
    <property type="entry name" value="HTH_ARAC_FAMILY_2"/>
    <property type="match status" value="1"/>
</dbReference>
<dbReference type="InterPro" id="IPR050204">
    <property type="entry name" value="AraC_XylS_family_regulators"/>
</dbReference>
<evidence type="ECO:0000256" key="1">
    <source>
        <dbReference type="ARBA" id="ARBA00023015"/>
    </source>
</evidence>
<dbReference type="SMART" id="SM00342">
    <property type="entry name" value="HTH_ARAC"/>
    <property type="match status" value="1"/>
</dbReference>
<reference evidence="5 6" key="1">
    <citation type="journal article" date="2024" name="Chem. Sci.">
        <title>Discovery of megapolipeptins by genome mining of a Burkholderiales bacteria collection.</title>
        <authorList>
            <person name="Paulo B.S."/>
            <person name="Recchia M.J.J."/>
            <person name="Lee S."/>
            <person name="Fergusson C.H."/>
            <person name="Romanowski S.B."/>
            <person name="Hernandez A."/>
            <person name="Krull N."/>
            <person name="Liu D.Y."/>
            <person name="Cavanagh H."/>
            <person name="Bos A."/>
            <person name="Gray C.A."/>
            <person name="Murphy B.T."/>
            <person name="Linington R.G."/>
            <person name="Eustaquio A.S."/>
        </authorList>
    </citation>
    <scope>NUCLEOTIDE SEQUENCE [LARGE SCALE GENOMIC DNA]</scope>
    <source>
        <strain evidence="5 6">RL17-335-BIF-A</strain>
    </source>
</reference>
<dbReference type="Pfam" id="PF12833">
    <property type="entry name" value="HTH_18"/>
    <property type="match status" value="1"/>
</dbReference>
<evidence type="ECO:0000259" key="4">
    <source>
        <dbReference type="PROSITE" id="PS01124"/>
    </source>
</evidence>
<dbReference type="SUPFAM" id="SSF46689">
    <property type="entry name" value="Homeodomain-like"/>
    <property type="match status" value="2"/>
</dbReference>
<feature type="domain" description="HTH araC/xylS-type" evidence="4">
    <location>
        <begin position="214"/>
        <end position="312"/>
    </location>
</feature>
<evidence type="ECO:0000256" key="2">
    <source>
        <dbReference type="ARBA" id="ARBA00023125"/>
    </source>
</evidence>
<dbReference type="Gene3D" id="3.40.50.880">
    <property type="match status" value="1"/>
</dbReference>
<gene>
    <name evidence="5" type="ORF">PQQ68_02830</name>
</gene>
<keyword evidence="3" id="KW-0804">Transcription</keyword>
<protein>
    <submittedName>
        <fullName evidence="5">Helix-turn-helix domain-containing protein</fullName>
    </submittedName>
</protein>
<organism evidence="5 6">
    <name type="scientific">Paraburkholderia dilworthii</name>
    <dbReference type="NCBI Taxonomy" id="948106"/>
    <lineage>
        <taxon>Bacteria</taxon>
        <taxon>Pseudomonadati</taxon>
        <taxon>Pseudomonadota</taxon>
        <taxon>Betaproteobacteria</taxon>
        <taxon>Burkholderiales</taxon>
        <taxon>Burkholderiaceae</taxon>
        <taxon>Paraburkholderia</taxon>
    </lineage>
</organism>
<dbReference type="InterPro" id="IPR002818">
    <property type="entry name" value="DJ-1/PfpI"/>
</dbReference>
<evidence type="ECO:0000313" key="6">
    <source>
        <dbReference type="Proteomes" id="UP001629367"/>
    </source>
</evidence>
<dbReference type="InterPro" id="IPR018060">
    <property type="entry name" value="HTH_AraC"/>
</dbReference>
<name>A0ABW9CZ77_9BURK</name>
<evidence type="ECO:0000313" key="5">
    <source>
        <dbReference type="EMBL" id="MFM0591936.1"/>
    </source>
</evidence>
<dbReference type="Pfam" id="PF01965">
    <property type="entry name" value="DJ-1_PfpI"/>
    <property type="match status" value="1"/>
</dbReference>
<dbReference type="Proteomes" id="UP001629367">
    <property type="component" value="Unassembled WGS sequence"/>
</dbReference>
<dbReference type="EMBL" id="JAQQBZ010000001">
    <property type="protein sequence ID" value="MFM0591936.1"/>
    <property type="molecule type" value="Genomic_DNA"/>
</dbReference>
<dbReference type="RefSeq" id="WP_408208825.1">
    <property type="nucleotide sequence ID" value="NZ_JAQQBZ010000001.1"/>
</dbReference>
<proteinExistence type="predicted"/>
<dbReference type="InterPro" id="IPR029062">
    <property type="entry name" value="Class_I_gatase-like"/>
</dbReference>
<keyword evidence="2" id="KW-0238">DNA-binding</keyword>
<dbReference type="PROSITE" id="PS00041">
    <property type="entry name" value="HTH_ARAC_FAMILY_1"/>
    <property type="match status" value="1"/>
</dbReference>
<dbReference type="PANTHER" id="PTHR46796">
    <property type="entry name" value="HTH-TYPE TRANSCRIPTIONAL ACTIVATOR RHAS-RELATED"/>
    <property type="match status" value="1"/>
</dbReference>